<proteinExistence type="predicted"/>
<evidence type="ECO:0000313" key="4">
    <source>
        <dbReference type="Proteomes" id="UP000243459"/>
    </source>
</evidence>
<dbReference type="EMBL" id="CM007385">
    <property type="protein sequence ID" value="ONK70172.1"/>
    <property type="molecule type" value="Genomic_DNA"/>
</dbReference>
<evidence type="ECO:0000256" key="1">
    <source>
        <dbReference type="SAM" id="MobiDB-lite"/>
    </source>
</evidence>
<gene>
    <name evidence="3" type="ORF">A4U43_C05F31010</name>
</gene>
<dbReference type="PANTHER" id="PTHR33143">
    <property type="entry name" value="F16F4.1 PROTEIN-RELATED"/>
    <property type="match status" value="1"/>
</dbReference>
<feature type="region of interest" description="Disordered" evidence="1">
    <location>
        <begin position="63"/>
        <end position="84"/>
    </location>
</feature>
<dbReference type="Gramene" id="ONK70172">
    <property type="protein sequence ID" value="ONK70172"/>
    <property type="gene ID" value="A4U43_C05F31010"/>
</dbReference>
<keyword evidence="4" id="KW-1185">Reference proteome</keyword>
<sequence length="148" mass="16529">MYSITNTKAYSMGPSGPTTLAVREASRSISKPKPKIRIVHIFAPEVIKTDAANFRELVQRLTGKPTKRAGRKKRERRQITRGELEEEKERSVVWRVDDENLGGGDNNNYLSGLGDADGFFQGFNDYPAMLNLSSSSHMDHMIGGARVM</sequence>
<dbReference type="InterPro" id="IPR039607">
    <property type="entry name" value="VQ_8/17/18/20/21/25"/>
</dbReference>
<reference evidence="4" key="1">
    <citation type="journal article" date="2017" name="Nat. Commun.">
        <title>The asparagus genome sheds light on the origin and evolution of a young Y chromosome.</title>
        <authorList>
            <person name="Harkess A."/>
            <person name="Zhou J."/>
            <person name="Xu C."/>
            <person name="Bowers J.E."/>
            <person name="Van der Hulst R."/>
            <person name="Ayyampalayam S."/>
            <person name="Mercati F."/>
            <person name="Riccardi P."/>
            <person name="McKain M.R."/>
            <person name="Kakrana A."/>
            <person name="Tang H."/>
            <person name="Ray J."/>
            <person name="Groenendijk J."/>
            <person name="Arikit S."/>
            <person name="Mathioni S.M."/>
            <person name="Nakano M."/>
            <person name="Shan H."/>
            <person name="Telgmann-Rauber A."/>
            <person name="Kanno A."/>
            <person name="Yue Z."/>
            <person name="Chen H."/>
            <person name="Li W."/>
            <person name="Chen Y."/>
            <person name="Xu X."/>
            <person name="Zhang Y."/>
            <person name="Luo S."/>
            <person name="Chen H."/>
            <person name="Gao J."/>
            <person name="Mao Z."/>
            <person name="Pires J.C."/>
            <person name="Luo M."/>
            <person name="Kudrna D."/>
            <person name="Wing R.A."/>
            <person name="Meyers B.C."/>
            <person name="Yi K."/>
            <person name="Kong H."/>
            <person name="Lavrijsen P."/>
            <person name="Sunseri F."/>
            <person name="Falavigna A."/>
            <person name="Ye Y."/>
            <person name="Leebens-Mack J.H."/>
            <person name="Chen G."/>
        </authorList>
    </citation>
    <scope>NUCLEOTIDE SEQUENCE [LARGE SCALE GENOMIC DNA]</scope>
    <source>
        <strain evidence="4">cv. DH0086</strain>
    </source>
</reference>
<dbReference type="GO" id="GO:0005634">
    <property type="term" value="C:nucleus"/>
    <property type="evidence" value="ECO:0007669"/>
    <property type="project" value="TreeGrafter"/>
</dbReference>
<accession>A0A5P1EW82</accession>
<feature type="compositionally biased region" description="Basic residues" evidence="1">
    <location>
        <begin position="65"/>
        <end position="76"/>
    </location>
</feature>
<dbReference type="InterPro" id="IPR008889">
    <property type="entry name" value="VQ"/>
</dbReference>
<organism evidence="3 4">
    <name type="scientific">Asparagus officinalis</name>
    <name type="common">Garden asparagus</name>
    <dbReference type="NCBI Taxonomy" id="4686"/>
    <lineage>
        <taxon>Eukaryota</taxon>
        <taxon>Viridiplantae</taxon>
        <taxon>Streptophyta</taxon>
        <taxon>Embryophyta</taxon>
        <taxon>Tracheophyta</taxon>
        <taxon>Spermatophyta</taxon>
        <taxon>Magnoliopsida</taxon>
        <taxon>Liliopsida</taxon>
        <taxon>Asparagales</taxon>
        <taxon>Asparagaceae</taxon>
        <taxon>Asparagoideae</taxon>
        <taxon>Asparagus</taxon>
    </lineage>
</organism>
<dbReference type="PANTHER" id="PTHR33143:SF3">
    <property type="entry name" value="VQ MOTIF-CONTAINING PROTEIN 17-RELATED"/>
    <property type="match status" value="1"/>
</dbReference>
<dbReference type="Pfam" id="PF05678">
    <property type="entry name" value="VQ"/>
    <property type="match status" value="1"/>
</dbReference>
<evidence type="ECO:0000259" key="2">
    <source>
        <dbReference type="Pfam" id="PF05678"/>
    </source>
</evidence>
<protein>
    <recommendedName>
        <fullName evidence="2">VQ domain-containing protein</fullName>
    </recommendedName>
</protein>
<evidence type="ECO:0000313" key="3">
    <source>
        <dbReference type="EMBL" id="ONK70172.1"/>
    </source>
</evidence>
<feature type="domain" description="VQ" evidence="2">
    <location>
        <begin position="41"/>
        <end position="66"/>
    </location>
</feature>
<dbReference type="Proteomes" id="UP000243459">
    <property type="component" value="Chromosome 5"/>
</dbReference>
<dbReference type="AlphaFoldDB" id="A0A5P1EW82"/>
<name>A0A5P1EW82_ASPOF</name>